<evidence type="ECO:0000313" key="2">
    <source>
        <dbReference type="Proteomes" id="UP000299102"/>
    </source>
</evidence>
<reference evidence="1 2" key="1">
    <citation type="journal article" date="2019" name="Commun. Biol.">
        <title>The bagworm genome reveals a unique fibroin gene that provides high tensile strength.</title>
        <authorList>
            <person name="Kono N."/>
            <person name="Nakamura H."/>
            <person name="Ohtoshi R."/>
            <person name="Tomita M."/>
            <person name="Numata K."/>
            <person name="Arakawa K."/>
        </authorList>
    </citation>
    <scope>NUCLEOTIDE SEQUENCE [LARGE SCALE GENOMIC DNA]</scope>
</reference>
<organism evidence="1 2">
    <name type="scientific">Eumeta variegata</name>
    <name type="common">Bagworm moth</name>
    <name type="synonym">Eumeta japonica</name>
    <dbReference type="NCBI Taxonomy" id="151549"/>
    <lineage>
        <taxon>Eukaryota</taxon>
        <taxon>Metazoa</taxon>
        <taxon>Ecdysozoa</taxon>
        <taxon>Arthropoda</taxon>
        <taxon>Hexapoda</taxon>
        <taxon>Insecta</taxon>
        <taxon>Pterygota</taxon>
        <taxon>Neoptera</taxon>
        <taxon>Endopterygota</taxon>
        <taxon>Lepidoptera</taxon>
        <taxon>Glossata</taxon>
        <taxon>Ditrysia</taxon>
        <taxon>Tineoidea</taxon>
        <taxon>Psychidae</taxon>
        <taxon>Oiketicinae</taxon>
        <taxon>Eumeta</taxon>
    </lineage>
</organism>
<evidence type="ECO:0000313" key="1">
    <source>
        <dbReference type="EMBL" id="GBP47669.1"/>
    </source>
</evidence>
<gene>
    <name evidence="1" type="ORF">EVAR_40065_1</name>
</gene>
<name>A0A4C1WAZ3_EUMVA</name>
<proteinExistence type="predicted"/>
<dbReference type="OrthoDB" id="5046242at2759"/>
<dbReference type="InterPro" id="IPR036397">
    <property type="entry name" value="RNaseH_sf"/>
</dbReference>
<dbReference type="GO" id="GO:0003676">
    <property type="term" value="F:nucleic acid binding"/>
    <property type="evidence" value="ECO:0007669"/>
    <property type="project" value="InterPro"/>
</dbReference>
<protein>
    <recommendedName>
        <fullName evidence="3">Mariner Mos1 transposase</fullName>
    </recommendedName>
</protein>
<evidence type="ECO:0008006" key="3">
    <source>
        <dbReference type="Google" id="ProtNLM"/>
    </source>
</evidence>
<dbReference type="Proteomes" id="UP000299102">
    <property type="component" value="Unassembled WGS sequence"/>
</dbReference>
<sequence length="315" mass="36687">MHHDRSHRLEAAPGVFVPRCDDREKFIRFPLRAFPEYVTISSRRARSRNKEPQWLTPVLSPTPAQRAFRYSSSRLNCTCVLRNHVNYSCVRGRGTTSVTRYDSFYERFTYYKHVLVPFSYDIFPHNNINSLARNPHTCTHEADACATALSRYSHPIQIHHASVRRQRRLCPSTVTWVFPFEELLIRVKRGQSIGEKMAASFFGITGNYATIVLKDKKTVTASWYTNNCLPLVLEIIREKRPHTRIFLHHDNGSQHAARPTANNLGMLGTEYWLTCLTTTISHHVVFTRFLIKENFEQSDLQTPRKQWLHMKTPSK</sequence>
<comment type="caution">
    <text evidence="1">The sequence shown here is derived from an EMBL/GenBank/DDBJ whole genome shotgun (WGS) entry which is preliminary data.</text>
</comment>
<dbReference type="Gene3D" id="3.30.420.10">
    <property type="entry name" value="Ribonuclease H-like superfamily/Ribonuclease H"/>
    <property type="match status" value="1"/>
</dbReference>
<dbReference type="AlphaFoldDB" id="A0A4C1WAZ3"/>
<dbReference type="EMBL" id="BGZK01000506">
    <property type="protein sequence ID" value="GBP47669.1"/>
    <property type="molecule type" value="Genomic_DNA"/>
</dbReference>
<keyword evidence="2" id="KW-1185">Reference proteome</keyword>
<accession>A0A4C1WAZ3</accession>